<dbReference type="EMBL" id="JAIWQS010000010">
    <property type="protein sequence ID" value="KAJ8752506.1"/>
    <property type="molecule type" value="Genomic_DNA"/>
</dbReference>
<dbReference type="Pfam" id="PF04398">
    <property type="entry name" value="DUF538"/>
    <property type="match status" value="1"/>
</dbReference>
<reference evidence="1 2" key="1">
    <citation type="submission" date="2021-09" db="EMBL/GenBank/DDBJ databases">
        <title>Genomic insights and catalytic innovation underlie evolution of tropane alkaloids biosynthesis.</title>
        <authorList>
            <person name="Wang Y.-J."/>
            <person name="Tian T."/>
            <person name="Huang J.-P."/>
            <person name="Huang S.-X."/>
        </authorList>
    </citation>
    <scope>NUCLEOTIDE SEQUENCE [LARGE SCALE GENOMIC DNA]</scope>
    <source>
        <strain evidence="1">KIB-2018</strain>
        <tissue evidence="1">Leaf</tissue>
    </source>
</reference>
<dbReference type="Gene3D" id="2.30.240.10">
    <property type="entry name" value="At5g01610-like"/>
    <property type="match status" value="1"/>
</dbReference>
<proteinExistence type="predicted"/>
<protein>
    <submittedName>
        <fullName evidence="1">Uncharacterized protein</fullName>
    </submittedName>
</protein>
<comment type="caution">
    <text evidence="1">The sequence shown here is derived from an EMBL/GenBank/DDBJ whole genome shotgun (WGS) entry which is preliminary data.</text>
</comment>
<evidence type="ECO:0000313" key="2">
    <source>
        <dbReference type="Proteomes" id="UP001159364"/>
    </source>
</evidence>
<dbReference type="InterPro" id="IPR007493">
    <property type="entry name" value="DUF538"/>
</dbReference>
<dbReference type="SUPFAM" id="SSF141562">
    <property type="entry name" value="At5g01610-like"/>
    <property type="match status" value="1"/>
</dbReference>
<dbReference type="InterPro" id="IPR036758">
    <property type="entry name" value="At5g01610-like"/>
</dbReference>
<gene>
    <name evidence="1" type="ORF">K2173_004794</name>
</gene>
<accession>A0AAV8SKI3</accession>
<keyword evidence="2" id="KW-1185">Reference proteome</keyword>
<dbReference type="PANTHER" id="PTHR31676:SF76">
    <property type="entry name" value="OS05G0362300 PROTEIN"/>
    <property type="match status" value="1"/>
</dbReference>
<organism evidence="1 2">
    <name type="scientific">Erythroxylum novogranatense</name>
    <dbReference type="NCBI Taxonomy" id="1862640"/>
    <lineage>
        <taxon>Eukaryota</taxon>
        <taxon>Viridiplantae</taxon>
        <taxon>Streptophyta</taxon>
        <taxon>Embryophyta</taxon>
        <taxon>Tracheophyta</taxon>
        <taxon>Spermatophyta</taxon>
        <taxon>Magnoliopsida</taxon>
        <taxon>eudicotyledons</taxon>
        <taxon>Gunneridae</taxon>
        <taxon>Pentapetalae</taxon>
        <taxon>rosids</taxon>
        <taxon>fabids</taxon>
        <taxon>Malpighiales</taxon>
        <taxon>Erythroxylaceae</taxon>
        <taxon>Erythroxylum</taxon>
    </lineage>
</organism>
<dbReference type="Proteomes" id="UP001159364">
    <property type="component" value="Linkage Group LG10"/>
</dbReference>
<evidence type="ECO:0000313" key="1">
    <source>
        <dbReference type="EMBL" id="KAJ8752506.1"/>
    </source>
</evidence>
<name>A0AAV8SKI3_9ROSI</name>
<sequence>MASFNIFRFRTSISAFIVLIFISSHSVLSFGSQDTDLLGQKPTAYEILRDYNFPVGLLPKGVVGYALDTSTGNFSAFLNGTCSFSLDGSYQLRYGSTIKGYISRGKLSSLEGVSVKLFFMWVDIIEVSRSGDDLQFSVGIAGAGFPVDNFAECPQCGCGVNCGNDMKVIKLRTSPFVSSS</sequence>
<dbReference type="PANTHER" id="PTHR31676">
    <property type="entry name" value="T31J12.3 PROTEIN-RELATED"/>
    <property type="match status" value="1"/>
</dbReference>
<dbReference type="AlphaFoldDB" id="A0AAV8SKI3"/>